<dbReference type="PANTHER" id="PTHR38657:SF1">
    <property type="entry name" value="SLR1343 PROTEIN"/>
    <property type="match status" value="1"/>
</dbReference>
<evidence type="ECO:0000313" key="1">
    <source>
        <dbReference type="EMBL" id="QUH23748.1"/>
    </source>
</evidence>
<evidence type="ECO:0000313" key="2">
    <source>
        <dbReference type="Proteomes" id="UP000681041"/>
    </source>
</evidence>
<dbReference type="AlphaFoldDB" id="A0A8T8K584"/>
<dbReference type="Gene3D" id="1.10.10.1710">
    <property type="entry name" value="Deoxyribodipyrimidine photolyase-related"/>
    <property type="match status" value="1"/>
</dbReference>
<dbReference type="SUPFAM" id="SSF48173">
    <property type="entry name" value="Cryptochrome/photolyase FAD-binding domain"/>
    <property type="match status" value="1"/>
</dbReference>
<organism evidence="1 2">
    <name type="scientific">Methanobacterium alkalithermotolerans</name>
    <dbReference type="NCBI Taxonomy" id="2731220"/>
    <lineage>
        <taxon>Archaea</taxon>
        <taxon>Methanobacteriati</taxon>
        <taxon>Methanobacteriota</taxon>
        <taxon>Methanomada group</taxon>
        <taxon>Methanobacteria</taxon>
        <taxon>Methanobacteriales</taxon>
        <taxon>Methanobacteriaceae</taxon>
        <taxon>Methanobacterium</taxon>
    </lineage>
</organism>
<sequence>MKNRKEATLIFPHQLFREHPGLSQERKVYLIEEPLFFGDYHYQLNFHKKKLVLHRASLKYYQDLLEEQDYQVVYIDYPPHPDSEYLFSHLEKEKIDTLYWVDVVDWALEKRLKSYCKDKDINYIEMDSPAFLTTREEIHTYFASKKHYFLTSFYIWQRKRMNILMDKGKPAGGKWTYDKENRKKIPQGTKIPTIIQLKENKYVKEAKRYVDKKFPHNPGTTHGFNYPTTHQEAQKWFKDFVDHKLPFFGDYEDAIISDESFLFHSVISSSINNGLITPDEILKHILRAKNIPLNSLEGFIRQIIGWREFLRGVYIEDGVKERTTNFFQNKNKMNEKLYQGRTGLEPYDKVVQKVIKQGFTHHIERLMVLGNLMLLVELDPDEIYKWFMEMFIDSYDWVMVPNVYGMSQYADGGLITTKPYFTSSNYLLRMSDFSRGDWCKVWDGLFWCFVKKHQDLISKNPRLAVLKRNLKNRKKMIEHHKNARNFREKL</sequence>
<dbReference type="InterPro" id="IPR007357">
    <property type="entry name" value="PhrB-like"/>
</dbReference>
<accession>A0A8T8K584</accession>
<protein>
    <submittedName>
        <fullName evidence="1">Cryptochrome/photolyase family protein</fullName>
    </submittedName>
</protein>
<dbReference type="RefSeq" id="WP_211532704.1">
    <property type="nucleotide sequence ID" value="NZ_CP058560.1"/>
</dbReference>
<dbReference type="InterPro" id="IPR036134">
    <property type="entry name" value="Crypto/Photolyase_FAD-like_sf"/>
</dbReference>
<name>A0A8T8K584_9EURY</name>
<proteinExistence type="predicted"/>
<reference evidence="1" key="1">
    <citation type="submission" date="2020-07" db="EMBL/GenBank/DDBJ databases">
        <title>Methanobacterium. sp. MethCan genome.</title>
        <authorList>
            <person name="Postec A."/>
            <person name="Quemeneur M."/>
        </authorList>
    </citation>
    <scope>NUCLEOTIDE SEQUENCE</scope>
    <source>
        <strain evidence="1">MethCAN</strain>
    </source>
</reference>
<dbReference type="OrthoDB" id="371734at2157"/>
<dbReference type="Gene3D" id="1.10.579.10">
    <property type="entry name" value="DNA Cyclobutane Dipyrimidine Photolyase, subunit A, domain 3"/>
    <property type="match status" value="1"/>
</dbReference>
<dbReference type="InterPro" id="IPR014729">
    <property type="entry name" value="Rossmann-like_a/b/a_fold"/>
</dbReference>
<dbReference type="KEGG" id="meme:HYG87_08245"/>
<dbReference type="InterPro" id="IPR052551">
    <property type="entry name" value="UV-DNA_repair_photolyase"/>
</dbReference>
<dbReference type="Pfam" id="PF04244">
    <property type="entry name" value="DPRP"/>
    <property type="match status" value="1"/>
</dbReference>
<dbReference type="Proteomes" id="UP000681041">
    <property type="component" value="Chromosome"/>
</dbReference>
<dbReference type="EMBL" id="CP058560">
    <property type="protein sequence ID" value="QUH23748.1"/>
    <property type="molecule type" value="Genomic_DNA"/>
</dbReference>
<keyword evidence="2" id="KW-1185">Reference proteome</keyword>
<dbReference type="PANTHER" id="PTHR38657">
    <property type="entry name" value="SLR1343 PROTEIN"/>
    <property type="match status" value="1"/>
</dbReference>
<dbReference type="Gene3D" id="1.25.40.80">
    <property type="match status" value="1"/>
</dbReference>
<gene>
    <name evidence="1" type="ORF">HYG87_08245</name>
</gene>
<dbReference type="GeneID" id="64820748"/>
<dbReference type="Gene3D" id="3.40.50.620">
    <property type="entry name" value="HUPs"/>
    <property type="match status" value="1"/>
</dbReference>